<dbReference type="RefSeq" id="WP_008516918.1">
    <property type="nucleotide sequence ID" value="NZ_ACJM01000009.1"/>
</dbReference>
<dbReference type="STRING" id="555088.DealDRAFT_1911"/>
<dbReference type="InterPro" id="IPR051796">
    <property type="entry name" value="ISF_SsuE-like"/>
</dbReference>
<dbReference type="InterPro" id="IPR005025">
    <property type="entry name" value="FMN_Rdtase-like_dom"/>
</dbReference>
<dbReference type="GO" id="GO:0016491">
    <property type="term" value="F:oxidoreductase activity"/>
    <property type="evidence" value="ECO:0007669"/>
    <property type="project" value="InterPro"/>
</dbReference>
<gene>
    <name evidence="4" type="ORF">DealDRAFT_1911</name>
</gene>
<evidence type="ECO:0000313" key="5">
    <source>
        <dbReference type="Proteomes" id="UP000006443"/>
    </source>
</evidence>
<evidence type="ECO:0000256" key="2">
    <source>
        <dbReference type="ARBA" id="ARBA00022643"/>
    </source>
</evidence>
<dbReference type="Proteomes" id="UP000006443">
    <property type="component" value="Unassembled WGS sequence"/>
</dbReference>
<proteinExistence type="predicted"/>
<dbReference type="InterPro" id="IPR029039">
    <property type="entry name" value="Flavoprotein-like_sf"/>
</dbReference>
<evidence type="ECO:0000259" key="3">
    <source>
        <dbReference type="Pfam" id="PF03358"/>
    </source>
</evidence>
<evidence type="ECO:0000256" key="1">
    <source>
        <dbReference type="ARBA" id="ARBA00022630"/>
    </source>
</evidence>
<organism evidence="4 5">
    <name type="scientific">Dethiobacter alkaliphilus AHT 1</name>
    <dbReference type="NCBI Taxonomy" id="555088"/>
    <lineage>
        <taxon>Bacteria</taxon>
        <taxon>Bacillati</taxon>
        <taxon>Bacillota</taxon>
        <taxon>Dethiobacteria</taxon>
        <taxon>Dethiobacterales</taxon>
        <taxon>Dethiobacteraceae</taxon>
        <taxon>Dethiobacter</taxon>
    </lineage>
</organism>
<feature type="domain" description="NADPH-dependent FMN reductase-like" evidence="3">
    <location>
        <begin position="3"/>
        <end position="154"/>
    </location>
</feature>
<keyword evidence="2" id="KW-0288">FMN</keyword>
<sequence>MAKVLLISGSPKKEGNTMQTLQKCAAKIEALGLEPEIISLAGRKIEACIACGKCIGKGVCVLNDDLNEVADKVREARGLILGSPVYFGTARGDLMNLLQRVGMLSYNGDRFLSYKVGGPIAINRRGGATATIQEMLMFFFINEMIVPGSTYWNIMFGKKPGEAMDDEEGVRTAERFAENVAHVILQMKEQRPE</sequence>
<dbReference type="SUPFAM" id="SSF52218">
    <property type="entry name" value="Flavoproteins"/>
    <property type="match status" value="1"/>
</dbReference>
<dbReference type="eggNOG" id="COG0655">
    <property type="taxonomic scope" value="Bacteria"/>
</dbReference>
<dbReference type="AlphaFoldDB" id="C0GHF2"/>
<name>C0GHF2_DETAL</name>
<evidence type="ECO:0000313" key="4">
    <source>
        <dbReference type="EMBL" id="EEG77158.1"/>
    </source>
</evidence>
<dbReference type="Pfam" id="PF03358">
    <property type="entry name" value="FMN_red"/>
    <property type="match status" value="1"/>
</dbReference>
<reference evidence="4 5" key="1">
    <citation type="submission" date="2009-02" db="EMBL/GenBank/DDBJ databases">
        <title>Sequencing of the draft genome and assembly of Dethiobacter alkaliphilus AHT 1.</title>
        <authorList>
            <consortium name="US DOE Joint Genome Institute (JGI-PGF)"/>
            <person name="Lucas S."/>
            <person name="Copeland A."/>
            <person name="Lapidus A."/>
            <person name="Glavina del Rio T."/>
            <person name="Dalin E."/>
            <person name="Tice H."/>
            <person name="Bruce D."/>
            <person name="Goodwin L."/>
            <person name="Pitluck S."/>
            <person name="Larimer F."/>
            <person name="Land M.L."/>
            <person name="Hauser L."/>
            <person name="Muyzer G."/>
        </authorList>
    </citation>
    <scope>NUCLEOTIDE SEQUENCE [LARGE SCALE GENOMIC DNA]</scope>
    <source>
        <strain evidence="4 5">AHT 1</strain>
    </source>
</reference>
<keyword evidence="1" id="KW-0285">Flavoprotein</keyword>
<comment type="caution">
    <text evidence="4">The sequence shown here is derived from an EMBL/GenBank/DDBJ whole genome shotgun (WGS) entry which is preliminary data.</text>
</comment>
<accession>C0GHF2</accession>
<dbReference type="OrthoDB" id="6398207at2"/>
<dbReference type="Gene3D" id="3.40.50.360">
    <property type="match status" value="1"/>
</dbReference>
<dbReference type="PANTHER" id="PTHR43278">
    <property type="entry name" value="NAD(P)H-DEPENDENT FMN-CONTAINING OXIDOREDUCTASE YWQN-RELATED"/>
    <property type="match status" value="1"/>
</dbReference>
<dbReference type="EMBL" id="ACJM01000009">
    <property type="protein sequence ID" value="EEG77158.1"/>
    <property type="molecule type" value="Genomic_DNA"/>
</dbReference>
<dbReference type="PANTHER" id="PTHR43278:SF1">
    <property type="entry name" value="IRON-SULFUR FLAVOPROTEIN MJ1083"/>
    <property type="match status" value="1"/>
</dbReference>
<keyword evidence="5" id="KW-1185">Reference proteome</keyword>
<protein>
    <submittedName>
        <fullName evidence="4">NADPH-dependent FMN reductase</fullName>
    </submittedName>
</protein>